<dbReference type="RefSeq" id="WP_133195611.1">
    <property type="nucleotide sequence ID" value="NZ_JBHUCW010000009.1"/>
</dbReference>
<name>A0A4R5MAA1_9BURK</name>
<reference evidence="1 2" key="1">
    <citation type="submission" date="2019-03" db="EMBL/GenBank/DDBJ databases">
        <title>Paraburkholderia sp. 4M-K11, isolated from subtropical forest soil.</title>
        <authorList>
            <person name="Gao Z.-H."/>
            <person name="Qiu L.-H."/>
        </authorList>
    </citation>
    <scope>NUCLEOTIDE SEQUENCE [LARGE SCALE GENOMIC DNA]</scope>
    <source>
        <strain evidence="1 2">4M-K11</strain>
    </source>
</reference>
<dbReference type="AlphaFoldDB" id="A0A4R5MAA1"/>
<gene>
    <name evidence="1" type="ORF">EYW47_15020</name>
</gene>
<dbReference type="EMBL" id="SMRP01000006">
    <property type="protein sequence ID" value="TDG23240.1"/>
    <property type="molecule type" value="Genomic_DNA"/>
</dbReference>
<proteinExistence type="predicted"/>
<sequence>MKATISSDGTLEIRPETELEAYALKQWGFKSFPSGDPSRDGFPRMFVDCSGYADNARFDTRTDYRRV</sequence>
<dbReference type="OrthoDB" id="9112696at2"/>
<comment type="caution">
    <text evidence="1">The sequence shown here is derived from an EMBL/GenBank/DDBJ whole genome shotgun (WGS) entry which is preliminary data.</text>
</comment>
<keyword evidence="2" id="KW-1185">Reference proteome</keyword>
<accession>A0A4R5MAA1</accession>
<evidence type="ECO:0000313" key="1">
    <source>
        <dbReference type="EMBL" id="TDG23240.1"/>
    </source>
</evidence>
<evidence type="ECO:0000313" key="2">
    <source>
        <dbReference type="Proteomes" id="UP000295722"/>
    </source>
</evidence>
<dbReference type="Proteomes" id="UP000295722">
    <property type="component" value="Unassembled WGS sequence"/>
</dbReference>
<protein>
    <submittedName>
        <fullName evidence="1">Uncharacterized protein</fullName>
    </submittedName>
</protein>
<organism evidence="1 2">
    <name type="scientific">Paraburkholderia silviterrae</name>
    <dbReference type="NCBI Taxonomy" id="2528715"/>
    <lineage>
        <taxon>Bacteria</taxon>
        <taxon>Pseudomonadati</taxon>
        <taxon>Pseudomonadota</taxon>
        <taxon>Betaproteobacteria</taxon>
        <taxon>Burkholderiales</taxon>
        <taxon>Burkholderiaceae</taxon>
        <taxon>Paraburkholderia</taxon>
    </lineage>
</organism>